<accession>A0AAU9RVM6</accession>
<dbReference type="PROSITE" id="PS50961">
    <property type="entry name" value="HTH_LA"/>
    <property type="match status" value="1"/>
</dbReference>
<keyword evidence="1 2" id="KW-0694">RNA-binding</keyword>
<gene>
    <name evidence="5" type="ORF">TAV2_LOCUS11805</name>
</gene>
<dbReference type="EMBL" id="OU466859">
    <property type="protein sequence ID" value="CAH2051394.1"/>
    <property type="molecule type" value="Genomic_DNA"/>
</dbReference>
<feature type="compositionally biased region" description="Polar residues" evidence="3">
    <location>
        <begin position="39"/>
        <end position="78"/>
    </location>
</feature>
<evidence type="ECO:0000259" key="4">
    <source>
        <dbReference type="PROSITE" id="PS50961"/>
    </source>
</evidence>
<evidence type="ECO:0000256" key="1">
    <source>
        <dbReference type="ARBA" id="ARBA00022884"/>
    </source>
</evidence>
<dbReference type="GO" id="GO:0003723">
    <property type="term" value="F:RNA binding"/>
    <property type="evidence" value="ECO:0007669"/>
    <property type="project" value="UniProtKB-UniRule"/>
</dbReference>
<dbReference type="InterPro" id="IPR006630">
    <property type="entry name" value="La_HTH"/>
</dbReference>
<keyword evidence="6" id="KW-1185">Reference proteome</keyword>
<dbReference type="AlphaFoldDB" id="A0AAU9RVM6"/>
<protein>
    <recommendedName>
        <fullName evidence="4">HTH La-type RNA-binding domain-containing protein</fullName>
    </recommendedName>
</protein>
<organism evidence="5 6">
    <name type="scientific">Thlaspi arvense</name>
    <name type="common">Field penny-cress</name>
    <dbReference type="NCBI Taxonomy" id="13288"/>
    <lineage>
        <taxon>Eukaryota</taxon>
        <taxon>Viridiplantae</taxon>
        <taxon>Streptophyta</taxon>
        <taxon>Embryophyta</taxon>
        <taxon>Tracheophyta</taxon>
        <taxon>Spermatophyta</taxon>
        <taxon>Magnoliopsida</taxon>
        <taxon>eudicotyledons</taxon>
        <taxon>Gunneridae</taxon>
        <taxon>Pentapetalae</taxon>
        <taxon>rosids</taxon>
        <taxon>malvids</taxon>
        <taxon>Brassicales</taxon>
        <taxon>Brassicaceae</taxon>
        <taxon>Thlaspideae</taxon>
        <taxon>Thlaspi</taxon>
    </lineage>
</organism>
<evidence type="ECO:0000256" key="3">
    <source>
        <dbReference type="SAM" id="MobiDB-lite"/>
    </source>
</evidence>
<evidence type="ECO:0000313" key="6">
    <source>
        <dbReference type="Proteomes" id="UP000836841"/>
    </source>
</evidence>
<feature type="compositionally biased region" description="Polar residues" evidence="3">
    <location>
        <begin position="97"/>
        <end position="110"/>
    </location>
</feature>
<dbReference type="InterPro" id="IPR036388">
    <property type="entry name" value="WH-like_DNA-bd_sf"/>
</dbReference>
<evidence type="ECO:0000256" key="2">
    <source>
        <dbReference type="PROSITE-ProRule" id="PRU00332"/>
    </source>
</evidence>
<dbReference type="Proteomes" id="UP000836841">
    <property type="component" value="Chromosome 3"/>
</dbReference>
<evidence type="ECO:0000313" key="5">
    <source>
        <dbReference type="EMBL" id="CAH2051394.1"/>
    </source>
</evidence>
<reference evidence="5 6" key="1">
    <citation type="submission" date="2022-03" db="EMBL/GenBank/DDBJ databases">
        <authorList>
            <person name="Nunn A."/>
            <person name="Chopra R."/>
            <person name="Nunn A."/>
            <person name="Contreras Garrido A."/>
        </authorList>
    </citation>
    <scope>NUCLEOTIDE SEQUENCE [LARGE SCALE GENOMIC DNA]</scope>
</reference>
<dbReference type="SMART" id="SM00715">
    <property type="entry name" value="LA"/>
    <property type="match status" value="1"/>
</dbReference>
<proteinExistence type="predicted"/>
<dbReference type="CDD" id="cd07323">
    <property type="entry name" value="LAM"/>
    <property type="match status" value="1"/>
</dbReference>
<dbReference type="InterPro" id="IPR045180">
    <property type="entry name" value="La_dom_prot"/>
</dbReference>
<dbReference type="PANTHER" id="PTHR22792:SF139">
    <property type="entry name" value="HTH LA-TYPE RNA-BINDING DOMAIN-CONTAINING PROTEIN"/>
    <property type="match status" value="1"/>
</dbReference>
<dbReference type="SUPFAM" id="SSF46785">
    <property type="entry name" value="Winged helix' DNA-binding domain"/>
    <property type="match status" value="1"/>
</dbReference>
<dbReference type="InterPro" id="IPR036390">
    <property type="entry name" value="WH_DNA-bd_sf"/>
</dbReference>
<dbReference type="PANTHER" id="PTHR22792">
    <property type="entry name" value="LUPUS LA PROTEIN-RELATED"/>
    <property type="match status" value="1"/>
</dbReference>
<sequence length="249" mass="28663">MEKEKSDNSDVSQGNAWKKLSNGDTRNGFLAEDSIERMGQTSEEQTIDQISTEQVVASPFTSGNAAQTSGQTQNQNQRNPHKNQDGNNHTRQGHGVRQNQGHVNPHRTFNGSGGFVRPRPPPVQPFYAQYMPVHQTFYPMVFLGLPPPMMMYHPHRMPFKEPPHVIEENLPRDMFLRQHMNDEGFVHIQVIADFNKLKALTTNIQLILDSLRGLNVVEVKGYEIRNRRNWRKYLMPRDLRVTFNPEHVA</sequence>
<name>A0AAU9RVM6_THLAR</name>
<feature type="domain" description="HTH La-type RNA-binding" evidence="4">
    <location>
        <begin position="147"/>
        <end position="236"/>
    </location>
</feature>
<feature type="region of interest" description="Disordered" evidence="3">
    <location>
        <begin position="1"/>
        <end position="117"/>
    </location>
</feature>
<dbReference type="Gene3D" id="1.10.10.10">
    <property type="entry name" value="Winged helix-like DNA-binding domain superfamily/Winged helix DNA-binding domain"/>
    <property type="match status" value="1"/>
</dbReference>
<dbReference type="Pfam" id="PF05383">
    <property type="entry name" value="La"/>
    <property type="match status" value="1"/>
</dbReference>